<keyword evidence="5" id="KW-1185">Reference proteome</keyword>
<dbReference type="PANTHER" id="PTHR43582:SF5">
    <property type="entry name" value="ABC TRANSPORTER"/>
    <property type="match status" value="1"/>
</dbReference>
<dbReference type="AlphaFoldDB" id="A0A5C6FCC5"/>
<feature type="domain" description="ABC transporter" evidence="3">
    <location>
        <begin position="4"/>
        <end position="233"/>
    </location>
</feature>
<evidence type="ECO:0000256" key="2">
    <source>
        <dbReference type="ARBA" id="ARBA00022840"/>
    </source>
</evidence>
<keyword evidence="1" id="KW-0547">Nucleotide-binding</keyword>
<reference evidence="4 5" key="1">
    <citation type="submission" date="2019-02" db="EMBL/GenBank/DDBJ databases">
        <title>Deep-cultivation of Planctomycetes and their phenomic and genomic characterization uncovers novel biology.</title>
        <authorList>
            <person name="Wiegand S."/>
            <person name="Jogler M."/>
            <person name="Boedeker C."/>
            <person name="Pinto D."/>
            <person name="Vollmers J."/>
            <person name="Rivas-Marin E."/>
            <person name="Kohn T."/>
            <person name="Peeters S.H."/>
            <person name="Heuer A."/>
            <person name="Rast P."/>
            <person name="Oberbeckmann S."/>
            <person name="Bunk B."/>
            <person name="Jeske O."/>
            <person name="Meyerdierks A."/>
            <person name="Storesund J.E."/>
            <person name="Kallscheuer N."/>
            <person name="Luecker S."/>
            <person name="Lage O.M."/>
            <person name="Pohl T."/>
            <person name="Merkel B.J."/>
            <person name="Hornburger P."/>
            <person name="Mueller R.-W."/>
            <person name="Bruemmer F."/>
            <person name="Labrenz M."/>
            <person name="Spormann A.M."/>
            <person name="Op Den Camp H."/>
            <person name="Overmann J."/>
            <person name="Amann R."/>
            <person name="Jetten M.S.M."/>
            <person name="Mascher T."/>
            <person name="Medema M.H."/>
            <person name="Devos D.P."/>
            <person name="Kaster A.-K."/>
            <person name="Ovreas L."/>
            <person name="Rohde M."/>
            <person name="Galperin M.Y."/>
            <person name="Jogler C."/>
        </authorList>
    </citation>
    <scope>NUCLEOTIDE SEQUENCE [LARGE SCALE GENOMIC DNA]</scope>
    <source>
        <strain evidence="4 5">Poly51</strain>
    </source>
</reference>
<dbReference type="GO" id="GO:0005524">
    <property type="term" value="F:ATP binding"/>
    <property type="evidence" value="ECO:0007669"/>
    <property type="project" value="UniProtKB-KW"/>
</dbReference>
<dbReference type="InterPro" id="IPR003593">
    <property type="entry name" value="AAA+_ATPase"/>
</dbReference>
<accession>A0A5C6FCC5</accession>
<sequence>MPVCIAKEIHHAYGDHVALGGVDLSVDGGEIVTLLGPNGSGKTTLFRLLCTLLPLQQGSITIGGFDAKANPLAVRGQIGIVFQSPSLDKKLTVDENIACQAALYGIRGADLAKRRDELLSMLELTDRRADFCESLSGGLKRRVELAKGMLHRPRLLLLDEPSTGLDPSARLNLWSAIRKMADEGMAVLMTTHLLEEADKADRVAILSSGKKIAEGTPHGLRSEMGDGLVTIETSCETEVEQILRNELGLDAQCLHHQIRLRTDAPGPLVATLLERLGDKAESISIGRPSLEDVFVAKTGKVFE</sequence>
<evidence type="ECO:0000313" key="4">
    <source>
        <dbReference type="EMBL" id="TWU59363.1"/>
    </source>
</evidence>
<dbReference type="Pfam" id="PF00005">
    <property type="entry name" value="ABC_tran"/>
    <property type="match status" value="1"/>
</dbReference>
<proteinExistence type="predicted"/>
<gene>
    <name evidence="4" type="primary">drrA_1</name>
    <name evidence="4" type="ORF">Poly51_21510</name>
</gene>
<dbReference type="OrthoDB" id="9804819at2"/>
<dbReference type="RefSeq" id="WP_146456914.1">
    <property type="nucleotide sequence ID" value="NZ_SJPW01000002.1"/>
</dbReference>
<dbReference type="SUPFAM" id="SSF52540">
    <property type="entry name" value="P-loop containing nucleoside triphosphate hydrolases"/>
    <property type="match status" value="1"/>
</dbReference>
<dbReference type="GO" id="GO:0016887">
    <property type="term" value="F:ATP hydrolysis activity"/>
    <property type="evidence" value="ECO:0007669"/>
    <property type="project" value="InterPro"/>
</dbReference>
<dbReference type="Gene3D" id="3.40.50.300">
    <property type="entry name" value="P-loop containing nucleotide triphosphate hydrolases"/>
    <property type="match status" value="1"/>
</dbReference>
<evidence type="ECO:0000256" key="1">
    <source>
        <dbReference type="ARBA" id="ARBA00022741"/>
    </source>
</evidence>
<protein>
    <submittedName>
        <fullName evidence="4">Daunorubicin/doxorubicin resistance ATP-binding protein DrrA</fullName>
        <ecNumber evidence="4">3.6.3.-</ecNumber>
    </submittedName>
</protein>
<evidence type="ECO:0000259" key="3">
    <source>
        <dbReference type="PROSITE" id="PS50893"/>
    </source>
</evidence>
<dbReference type="InterPro" id="IPR003439">
    <property type="entry name" value="ABC_transporter-like_ATP-bd"/>
</dbReference>
<dbReference type="SMART" id="SM00382">
    <property type="entry name" value="AAA"/>
    <property type="match status" value="1"/>
</dbReference>
<comment type="caution">
    <text evidence="4">The sequence shown here is derived from an EMBL/GenBank/DDBJ whole genome shotgun (WGS) entry which is preliminary data.</text>
</comment>
<dbReference type="PANTHER" id="PTHR43582">
    <property type="entry name" value="LINEARMYCIN RESISTANCE ATP-BINDING PROTEIN LNRL"/>
    <property type="match status" value="1"/>
</dbReference>
<evidence type="ECO:0000313" key="5">
    <source>
        <dbReference type="Proteomes" id="UP000318288"/>
    </source>
</evidence>
<dbReference type="EMBL" id="SJPW01000002">
    <property type="protein sequence ID" value="TWU59363.1"/>
    <property type="molecule type" value="Genomic_DNA"/>
</dbReference>
<dbReference type="Proteomes" id="UP000318288">
    <property type="component" value="Unassembled WGS sequence"/>
</dbReference>
<name>A0A5C6FCC5_9BACT</name>
<keyword evidence="2 4" id="KW-0067">ATP-binding</keyword>
<keyword evidence="4" id="KW-0378">Hydrolase</keyword>
<dbReference type="InterPro" id="IPR027417">
    <property type="entry name" value="P-loop_NTPase"/>
</dbReference>
<dbReference type="EC" id="3.6.3.-" evidence="4"/>
<organism evidence="4 5">
    <name type="scientific">Rubripirellula tenax</name>
    <dbReference type="NCBI Taxonomy" id="2528015"/>
    <lineage>
        <taxon>Bacteria</taxon>
        <taxon>Pseudomonadati</taxon>
        <taxon>Planctomycetota</taxon>
        <taxon>Planctomycetia</taxon>
        <taxon>Pirellulales</taxon>
        <taxon>Pirellulaceae</taxon>
        <taxon>Rubripirellula</taxon>
    </lineage>
</organism>
<dbReference type="PROSITE" id="PS50893">
    <property type="entry name" value="ABC_TRANSPORTER_2"/>
    <property type="match status" value="1"/>
</dbReference>